<protein>
    <submittedName>
        <fullName evidence="2">Uncharacterized protein</fullName>
    </submittedName>
</protein>
<accession>A0A3D9CKQ8</accession>
<keyword evidence="3" id="KW-1185">Reference proteome</keyword>
<dbReference type="EMBL" id="QNUE01000009">
    <property type="protein sequence ID" value="REC66332.1"/>
    <property type="molecule type" value="Genomic_DNA"/>
</dbReference>
<proteinExistence type="predicted"/>
<gene>
    <name evidence="2" type="ORF">DRF59_12735</name>
</gene>
<evidence type="ECO:0000256" key="1">
    <source>
        <dbReference type="SAM" id="MobiDB-lite"/>
    </source>
</evidence>
<feature type="region of interest" description="Disordered" evidence="1">
    <location>
        <begin position="52"/>
        <end position="71"/>
    </location>
</feature>
<dbReference type="Proteomes" id="UP000256769">
    <property type="component" value="Unassembled WGS sequence"/>
</dbReference>
<name>A0A3D9CKQ8_9FLAO</name>
<organism evidence="2 3">
    <name type="scientific">Chryseobacterium flavum</name>
    <dbReference type="NCBI Taxonomy" id="415851"/>
    <lineage>
        <taxon>Bacteria</taxon>
        <taxon>Pseudomonadati</taxon>
        <taxon>Bacteroidota</taxon>
        <taxon>Flavobacteriia</taxon>
        <taxon>Flavobacteriales</taxon>
        <taxon>Weeksellaceae</taxon>
        <taxon>Chryseobacterium group</taxon>
        <taxon>Chryseobacterium</taxon>
    </lineage>
</organism>
<evidence type="ECO:0000313" key="3">
    <source>
        <dbReference type="Proteomes" id="UP000256769"/>
    </source>
</evidence>
<evidence type="ECO:0000313" key="2">
    <source>
        <dbReference type="EMBL" id="REC66332.1"/>
    </source>
</evidence>
<comment type="caution">
    <text evidence="2">The sequence shown here is derived from an EMBL/GenBank/DDBJ whole genome shotgun (WGS) entry which is preliminary data.</text>
</comment>
<reference evidence="2 3" key="1">
    <citation type="journal article" date="2007" name="Int. J. Syst. Evol. Microbiol.">
        <title>Chryseobacterium flavum sp. nov., isolated from polluted soil.</title>
        <authorList>
            <person name="Zhou Y."/>
            <person name="Dong J."/>
            <person name="Wang X."/>
            <person name="Huang X."/>
            <person name="Zhang K.Y."/>
            <person name="Zhang Y.Q."/>
            <person name="Guo Y.F."/>
            <person name="Lai R."/>
            <person name="Li W.J."/>
        </authorList>
    </citation>
    <scope>NUCLEOTIDE SEQUENCE [LARGE SCALE GENOMIC DNA]</scope>
    <source>
        <strain evidence="2 3">KCTC 12877</strain>
    </source>
</reference>
<dbReference type="AlphaFoldDB" id="A0A3D9CKQ8"/>
<sequence length="71" mass="7994">MTEGTTLARGFSRDTDVGYVRGTNKKVNFNGSGQATTQWYYGGVWQYFQNGKQSSNPNAPKTHFTVPKHNY</sequence>